<proteinExistence type="predicted"/>
<evidence type="ECO:0000313" key="2">
    <source>
        <dbReference type="EMBL" id="MCI41962.1"/>
    </source>
</evidence>
<keyword evidence="3" id="KW-1185">Reference proteome</keyword>
<name>A0A392S0M7_9FABA</name>
<organism evidence="2 3">
    <name type="scientific">Trifolium medium</name>
    <dbReference type="NCBI Taxonomy" id="97028"/>
    <lineage>
        <taxon>Eukaryota</taxon>
        <taxon>Viridiplantae</taxon>
        <taxon>Streptophyta</taxon>
        <taxon>Embryophyta</taxon>
        <taxon>Tracheophyta</taxon>
        <taxon>Spermatophyta</taxon>
        <taxon>Magnoliopsida</taxon>
        <taxon>eudicotyledons</taxon>
        <taxon>Gunneridae</taxon>
        <taxon>Pentapetalae</taxon>
        <taxon>rosids</taxon>
        <taxon>fabids</taxon>
        <taxon>Fabales</taxon>
        <taxon>Fabaceae</taxon>
        <taxon>Papilionoideae</taxon>
        <taxon>50 kb inversion clade</taxon>
        <taxon>NPAAA clade</taxon>
        <taxon>Hologalegina</taxon>
        <taxon>IRL clade</taxon>
        <taxon>Trifolieae</taxon>
        <taxon>Trifolium</taxon>
    </lineage>
</organism>
<protein>
    <submittedName>
        <fullName evidence="2">Uncharacterized protein</fullName>
    </submittedName>
</protein>
<evidence type="ECO:0000313" key="3">
    <source>
        <dbReference type="Proteomes" id="UP000265520"/>
    </source>
</evidence>
<reference evidence="2 3" key="1">
    <citation type="journal article" date="2018" name="Front. Plant Sci.">
        <title>Red Clover (Trifolium pratense) and Zigzag Clover (T. medium) - A Picture of Genomic Similarities and Differences.</title>
        <authorList>
            <person name="Dluhosova J."/>
            <person name="Istvanek J."/>
            <person name="Nedelnik J."/>
            <person name="Repkova J."/>
        </authorList>
    </citation>
    <scope>NUCLEOTIDE SEQUENCE [LARGE SCALE GENOMIC DNA]</scope>
    <source>
        <strain evidence="3">cv. 10/8</strain>
        <tissue evidence="2">Leaf</tissue>
    </source>
</reference>
<evidence type="ECO:0000256" key="1">
    <source>
        <dbReference type="SAM" id="MobiDB-lite"/>
    </source>
</evidence>
<comment type="caution">
    <text evidence="2">The sequence shown here is derived from an EMBL/GenBank/DDBJ whole genome shotgun (WGS) entry which is preliminary data.</text>
</comment>
<feature type="non-terminal residue" evidence="2">
    <location>
        <position position="70"/>
    </location>
</feature>
<accession>A0A392S0M7</accession>
<dbReference type="Proteomes" id="UP000265520">
    <property type="component" value="Unassembled WGS sequence"/>
</dbReference>
<feature type="region of interest" description="Disordered" evidence="1">
    <location>
        <begin position="51"/>
        <end position="70"/>
    </location>
</feature>
<sequence>MRTRITGTLRVRTGGAPYVYWYPVRTRYPVLCLKWSTGWFGCEPENRCAKEPVRKSENRHRSIENRENWR</sequence>
<dbReference type="EMBL" id="LXQA010298452">
    <property type="protein sequence ID" value="MCI41962.1"/>
    <property type="molecule type" value="Genomic_DNA"/>
</dbReference>
<dbReference type="AlphaFoldDB" id="A0A392S0M7"/>